<reference evidence="2 3" key="1">
    <citation type="submission" date="2017-07" db="EMBL/GenBank/DDBJ databases">
        <title>Sandarakinorhabdus cyanobacteriorum sp. nov., a novel bacterium isolated from cyanobacterial aggregates in a eutrophic lake.</title>
        <authorList>
            <person name="Cai H."/>
        </authorList>
    </citation>
    <scope>NUCLEOTIDE SEQUENCE [LARGE SCALE GENOMIC DNA]</scope>
    <source>
        <strain evidence="2 3">TH057</strain>
    </source>
</reference>
<gene>
    <name evidence="2" type="ORF">CHU93_16745</name>
</gene>
<dbReference type="EMBL" id="NOXT01000127">
    <property type="protein sequence ID" value="OYQ23898.1"/>
    <property type="molecule type" value="Genomic_DNA"/>
</dbReference>
<comment type="caution">
    <text evidence="2">The sequence shown here is derived from an EMBL/GenBank/DDBJ whole genome shotgun (WGS) entry which is preliminary data.</text>
</comment>
<keyword evidence="3" id="KW-1185">Reference proteome</keyword>
<dbReference type="AlphaFoldDB" id="A0A255Y3V5"/>
<dbReference type="RefSeq" id="WP_094475285.1">
    <property type="nucleotide sequence ID" value="NZ_NOXT01000127.1"/>
</dbReference>
<evidence type="ECO:0000256" key="1">
    <source>
        <dbReference type="SAM" id="MobiDB-lite"/>
    </source>
</evidence>
<evidence type="ECO:0000313" key="3">
    <source>
        <dbReference type="Proteomes" id="UP000216991"/>
    </source>
</evidence>
<dbReference type="Proteomes" id="UP000216991">
    <property type="component" value="Unassembled WGS sequence"/>
</dbReference>
<protein>
    <submittedName>
        <fullName evidence="2">Uncharacterized protein</fullName>
    </submittedName>
</protein>
<proteinExistence type="predicted"/>
<feature type="region of interest" description="Disordered" evidence="1">
    <location>
        <begin position="106"/>
        <end position="126"/>
    </location>
</feature>
<accession>A0A255Y3V5</accession>
<name>A0A255Y3V5_9SPHN</name>
<organism evidence="2 3">
    <name type="scientific">Sandarakinorhabdus cyanobacteriorum</name>
    <dbReference type="NCBI Taxonomy" id="1981098"/>
    <lineage>
        <taxon>Bacteria</taxon>
        <taxon>Pseudomonadati</taxon>
        <taxon>Pseudomonadota</taxon>
        <taxon>Alphaproteobacteria</taxon>
        <taxon>Sphingomonadales</taxon>
        <taxon>Sphingosinicellaceae</taxon>
        <taxon>Sandarakinorhabdus</taxon>
    </lineage>
</organism>
<evidence type="ECO:0000313" key="2">
    <source>
        <dbReference type="EMBL" id="OYQ23898.1"/>
    </source>
</evidence>
<sequence length="126" mass="13482">MGRQFIAKDAVTKAREALKGTKAKVDVKVTKTAAVRRLEPEIRRLRSKGYSFQDIAEILKQAEIEISPDSLKSALQRAKKLKPKQAVAKGLAAKTASGVSSAVVPAATKEGPGSNGRFVPVADRRA</sequence>